<dbReference type="PROSITE" id="PS50878">
    <property type="entry name" value="RT_POL"/>
    <property type="match status" value="1"/>
</dbReference>
<dbReference type="InterPro" id="IPR000477">
    <property type="entry name" value="RT_dom"/>
</dbReference>
<keyword evidence="3" id="KW-1185">Reference proteome</keyword>
<accession>A0A1C7NFE0</accession>
<organism evidence="2 3">
    <name type="scientific">Choanephora cucurbitarum</name>
    <dbReference type="NCBI Taxonomy" id="101091"/>
    <lineage>
        <taxon>Eukaryota</taxon>
        <taxon>Fungi</taxon>
        <taxon>Fungi incertae sedis</taxon>
        <taxon>Mucoromycota</taxon>
        <taxon>Mucoromycotina</taxon>
        <taxon>Mucoromycetes</taxon>
        <taxon>Mucorales</taxon>
        <taxon>Mucorineae</taxon>
        <taxon>Choanephoraceae</taxon>
        <taxon>Choanephoroideae</taxon>
        <taxon>Choanephora</taxon>
    </lineage>
</organism>
<dbReference type="STRING" id="101091.A0A1C7NFE0"/>
<evidence type="ECO:0000313" key="2">
    <source>
        <dbReference type="EMBL" id="OBZ87815.1"/>
    </source>
</evidence>
<gene>
    <name evidence="2" type="ORF">A0J61_04126</name>
</gene>
<evidence type="ECO:0000313" key="3">
    <source>
        <dbReference type="Proteomes" id="UP000093000"/>
    </source>
</evidence>
<dbReference type="OrthoDB" id="5598377at2759"/>
<dbReference type="PANTHER" id="PTHR31635">
    <property type="entry name" value="REVERSE TRANSCRIPTASE DOMAIN-CONTAINING PROTEIN-RELATED"/>
    <property type="match status" value="1"/>
</dbReference>
<feature type="domain" description="Reverse transcriptase" evidence="1">
    <location>
        <begin position="173"/>
        <end position="283"/>
    </location>
</feature>
<comment type="caution">
    <text evidence="2">The sequence shown here is derived from an EMBL/GenBank/DDBJ whole genome shotgun (WGS) entry which is preliminary data.</text>
</comment>
<sequence length="283" mass="31953">MLDFNELNLLRNSSLYPELSPQLHVVQEQLSSFQQYHVETLALKAGYLKRTASSRFSKSIVPPLEHPSLNRVCQTKEKMLDSDFIFYDKLYSPDPIDFTAAQSLLKSIPPSACISASDSALLVERITFDELVEAFSHFPTTSSPGLDGLSYEIAKLIILHPSCREIALQAFNDALQYGIFPSPWLHTSVFLLPKKGDLSGLKNWRSISLINTDAKVFTRILNARFLLVTDDLINTYQLGFVRGRFITDNGLLVKLLMERARLIHSPAIALLLDQEKAYDRVHP</sequence>
<proteinExistence type="predicted"/>
<reference evidence="2 3" key="1">
    <citation type="submission" date="2016-03" db="EMBL/GenBank/DDBJ databases">
        <title>Choanephora cucurbitarum.</title>
        <authorList>
            <person name="Min B."/>
            <person name="Park H."/>
            <person name="Park J.-H."/>
            <person name="Shin H.-D."/>
            <person name="Choi I.-G."/>
        </authorList>
    </citation>
    <scope>NUCLEOTIDE SEQUENCE [LARGE SCALE GENOMIC DNA]</scope>
    <source>
        <strain evidence="2 3">KUS-F28377</strain>
    </source>
</reference>
<dbReference type="Pfam" id="PF00078">
    <property type="entry name" value="RVT_1"/>
    <property type="match status" value="1"/>
</dbReference>
<dbReference type="Proteomes" id="UP000093000">
    <property type="component" value="Unassembled WGS sequence"/>
</dbReference>
<protein>
    <recommendedName>
        <fullName evidence="1">Reverse transcriptase domain-containing protein</fullName>
    </recommendedName>
</protein>
<dbReference type="PANTHER" id="PTHR31635:SF196">
    <property type="entry name" value="REVERSE TRANSCRIPTASE DOMAIN-CONTAINING PROTEIN-RELATED"/>
    <property type="match status" value="1"/>
</dbReference>
<evidence type="ECO:0000259" key="1">
    <source>
        <dbReference type="PROSITE" id="PS50878"/>
    </source>
</evidence>
<name>A0A1C7NFE0_9FUNG</name>
<dbReference type="AlphaFoldDB" id="A0A1C7NFE0"/>
<dbReference type="InParanoid" id="A0A1C7NFE0"/>
<dbReference type="EMBL" id="LUGH01000195">
    <property type="protein sequence ID" value="OBZ87815.1"/>
    <property type="molecule type" value="Genomic_DNA"/>
</dbReference>